<feature type="non-terminal residue" evidence="1">
    <location>
        <position position="1"/>
    </location>
</feature>
<proteinExistence type="predicted"/>
<organism evidence="1 2">
    <name type="scientific">Phytophthora nicotianae P1569</name>
    <dbReference type="NCBI Taxonomy" id="1317065"/>
    <lineage>
        <taxon>Eukaryota</taxon>
        <taxon>Sar</taxon>
        <taxon>Stramenopiles</taxon>
        <taxon>Oomycota</taxon>
        <taxon>Peronosporomycetes</taxon>
        <taxon>Peronosporales</taxon>
        <taxon>Peronosporaceae</taxon>
        <taxon>Phytophthora</taxon>
    </lineage>
</organism>
<evidence type="ECO:0000313" key="2">
    <source>
        <dbReference type="Proteomes" id="UP000018721"/>
    </source>
</evidence>
<reference evidence="1 2" key="1">
    <citation type="submission" date="2013-11" db="EMBL/GenBank/DDBJ databases">
        <title>The Genome Sequence of Phytophthora parasitica P1569.</title>
        <authorList>
            <consortium name="The Broad Institute Genomics Platform"/>
            <person name="Russ C."/>
            <person name="Tyler B."/>
            <person name="Panabieres F."/>
            <person name="Shan W."/>
            <person name="Tripathy S."/>
            <person name="Grunwald N."/>
            <person name="Machado M."/>
            <person name="Johnson C.S."/>
            <person name="Arredondo F."/>
            <person name="Hong C."/>
            <person name="Coffey M."/>
            <person name="Young S.K."/>
            <person name="Zeng Q."/>
            <person name="Gargeya S."/>
            <person name="Fitzgerald M."/>
            <person name="Abouelleil A."/>
            <person name="Alvarado L."/>
            <person name="Chapman S.B."/>
            <person name="Gainer-Dewar J."/>
            <person name="Goldberg J."/>
            <person name="Griggs A."/>
            <person name="Gujja S."/>
            <person name="Hansen M."/>
            <person name="Howarth C."/>
            <person name="Imamovic A."/>
            <person name="Ireland A."/>
            <person name="Larimer J."/>
            <person name="McCowan C."/>
            <person name="Murphy C."/>
            <person name="Pearson M."/>
            <person name="Poon T.W."/>
            <person name="Priest M."/>
            <person name="Roberts A."/>
            <person name="Saif S."/>
            <person name="Shea T."/>
            <person name="Sykes S."/>
            <person name="Wortman J."/>
            <person name="Nusbaum C."/>
            <person name="Birren B."/>
        </authorList>
    </citation>
    <scope>NUCLEOTIDE SEQUENCE [LARGE SCALE GENOMIC DNA]</scope>
    <source>
        <strain evidence="1 2">P1569</strain>
    </source>
</reference>
<accession>V9FNM3</accession>
<sequence length="39" mass="4547">AHQRQKKADHQLKSTPLGLPDRLLEYLPLHFIAVRHCES</sequence>
<name>V9FNM3_PHYNI</name>
<gene>
    <name evidence="1" type="ORF">F443_03918</name>
</gene>
<evidence type="ECO:0000313" key="1">
    <source>
        <dbReference type="EMBL" id="ETI53090.1"/>
    </source>
</evidence>
<comment type="caution">
    <text evidence="1">The sequence shown here is derived from an EMBL/GenBank/DDBJ whole genome shotgun (WGS) entry which is preliminary data.</text>
</comment>
<dbReference type="Proteomes" id="UP000018721">
    <property type="component" value="Unassembled WGS sequence"/>
</dbReference>
<dbReference type="HOGENOM" id="CLU_3322727_0_0_1"/>
<dbReference type="EMBL" id="ANIZ01000729">
    <property type="protein sequence ID" value="ETI53090.1"/>
    <property type="molecule type" value="Genomic_DNA"/>
</dbReference>
<dbReference type="AlphaFoldDB" id="V9FNM3"/>
<protein>
    <submittedName>
        <fullName evidence="1">Uncharacterized protein</fullName>
    </submittedName>
</protein>
<keyword evidence="2" id="KW-1185">Reference proteome</keyword>